<dbReference type="KEGG" id="sml:Smlt4332"/>
<evidence type="ECO:0000313" key="4">
    <source>
        <dbReference type="Proteomes" id="UP000008840"/>
    </source>
</evidence>
<evidence type="ECO:0000259" key="1">
    <source>
        <dbReference type="Pfam" id="PF06250"/>
    </source>
</evidence>
<feature type="domain" description="YhcG N-terminal" evidence="2">
    <location>
        <begin position="27"/>
        <end position="162"/>
    </location>
</feature>
<evidence type="ECO:0008006" key="5">
    <source>
        <dbReference type="Google" id="ProtNLM"/>
    </source>
</evidence>
<dbReference type="Pfam" id="PF06250">
    <property type="entry name" value="YhcG_C"/>
    <property type="match status" value="1"/>
</dbReference>
<organism evidence="3 4">
    <name type="scientific">Stenotrophomonas maltophilia (strain K279a)</name>
    <dbReference type="NCBI Taxonomy" id="522373"/>
    <lineage>
        <taxon>Bacteria</taxon>
        <taxon>Pseudomonadati</taxon>
        <taxon>Pseudomonadota</taxon>
        <taxon>Gammaproteobacteria</taxon>
        <taxon>Lysobacterales</taxon>
        <taxon>Lysobacteraceae</taxon>
        <taxon>Stenotrophomonas</taxon>
        <taxon>Stenotrophomonas maltophilia group</taxon>
    </lineage>
</organism>
<accession>B2FKN3</accession>
<feature type="domain" description="YhcG PDDEXK nuclease" evidence="1">
    <location>
        <begin position="191"/>
        <end position="341"/>
    </location>
</feature>
<dbReference type="InterPro" id="IPR009362">
    <property type="entry name" value="YhcG_C"/>
</dbReference>
<evidence type="ECO:0000259" key="2">
    <source>
        <dbReference type="Pfam" id="PF17761"/>
    </source>
</evidence>
<proteinExistence type="predicted"/>
<dbReference type="eggNOG" id="COG4804">
    <property type="taxonomic scope" value="Bacteria"/>
</dbReference>
<keyword evidence="4" id="KW-1185">Reference proteome</keyword>
<dbReference type="PANTHER" id="PTHR30547:SF5">
    <property type="entry name" value="NUCLEASE YHCG-RELATED"/>
    <property type="match status" value="1"/>
</dbReference>
<dbReference type="HOGENOM" id="CLU_046640_1_1_6"/>
<dbReference type="GO" id="GO:0003676">
    <property type="term" value="F:nucleic acid binding"/>
    <property type="evidence" value="ECO:0007669"/>
    <property type="project" value="InterPro"/>
</dbReference>
<dbReference type="AlphaFoldDB" id="B2FKN3"/>
<name>B2FKN3_STRMK</name>
<protein>
    <recommendedName>
        <fullName evidence="5">DUF1016 domain-containing protein</fullName>
    </recommendedName>
</protein>
<dbReference type="Proteomes" id="UP000008840">
    <property type="component" value="Chromosome"/>
</dbReference>
<dbReference type="InterPro" id="IPR053148">
    <property type="entry name" value="PD-DEXK-like_domain"/>
</dbReference>
<evidence type="ECO:0000313" key="3">
    <source>
        <dbReference type="EMBL" id="CAQ47716.1"/>
    </source>
</evidence>
<dbReference type="EnsemblBacteria" id="CAQ47716">
    <property type="protein sequence ID" value="CAQ47716"/>
    <property type="gene ID" value="Smlt4332"/>
</dbReference>
<dbReference type="Pfam" id="PF17761">
    <property type="entry name" value="DUF1016_N"/>
    <property type="match status" value="1"/>
</dbReference>
<reference evidence="3 4" key="1">
    <citation type="journal article" date="2008" name="Genome Biol.">
        <title>The complete genome, comparative and functional analysis of Stenotrophomonas maltophilia reveals an organism heavily shielded by drug resistance determinants.</title>
        <authorList>
            <person name="Crossman L.C."/>
            <person name="Gould V.C."/>
            <person name="Dow J.M."/>
            <person name="Vernikos G.S."/>
            <person name="Okazaki A."/>
            <person name="Sebaihia M."/>
            <person name="Saunders D."/>
            <person name="Arrowsmith C."/>
            <person name="Carver T."/>
            <person name="Peters N."/>
            <person name="Adlem E."/>
            <person name="Kerhornou A."/>
            <person name="Lord A."/>
            <person name="Murphy L."/>
            <person name="Seeger K."/>
            <person name="Squares R."/>
            <person name="Rutter S."/>
            <person name="Quail M.A."/>
            <person name="Rajandream M.A."/>
            <person name="Harris D."/>
            <person name="Churcher C."/>
            <person name="Bentley S.D."/>
            <person name="Parkhill J."/>
            <person name="Thomson N.R."/>
            <person name="Avison M.B."/>
        </authorList>
    </citation>
    <scope>NUCLEOTIDE SEQUENCE [LARGE SCALE GENOMIC DNA]</scope>
    <source>
        <strain evidence="3 4">K279a</strain>
    </source>
</reference>
<dbReference type="EMBL" id="AM743169">
    <property type="protein sequence ID" value="CAQ47716.1"/>
    <property type="molecule type" value="Genomic_DNA"/>
</dbReference>
<dbReference type="Gene3D" id="3.40.1350.10">
    <property type="match status" value="1"/>
</dbReference>
<dbReference type="PANTHER" id="PTHR30547">
    <property type="entry name" value="UNCHARACTERIZED PROTEIN YHCG-RELATED"/>
    <property type="match status" value="1"/>
</dbReference>
<dbReference type="InterPro" id="IPR041527">
    <property type="entry name" value="YhcG_N"/>
</dbReference>
<gene>
    <name evidence="3" type="ordered locus">Smlt4332</name>
</gene>
<sequence length="360" mass="41375">MDPHQTGSLMDDSRSTLPHGQELLADLRELICAARNRMHRTINAELTLLYWRIGRRIHVDQMAGRRARYGEVLFTRIAKALSAEFGTSFGEKSLRRMVQFSIAFADEQIVVSLIRQLSWTHFIALIPLADPLKRDFYAQMAATEGWSVRTLRQRVDSMLYERTALSSQPEQTIAEELAALRGNQQLSPGLILRDPYVLDFLGLKDSWDEQDLETAILREMQGFLLELGTGFSFVARQKRIQIDGDDFHLDLLFYNRRLRRLIAIELKIGEFKPAYKGQMELYLRWLDRYEREDGEQAPLGIILCTGKKAGQIELLELDRSGIHVAEYLTSLPSREVLKQRLQTAMERARQQLQTAAPGLP</sequence>
<dbReference type="InterPro" id="IPR011856">
    <property type="entry name" value="tRNA_endonuc-like_dom_sf"/>
</dbReference>